<evidence type="ECO:0000256" key="2">
    <source>
        <dbReference type="ARBA" id="ARBA00022448"/>
    </source>
</evidence>
<dbReference type="EMBL" id="FZOJ01000031">
    <property type="protein sequence ID" value="SNS97404.1"/>
    <property type="molecule type" value="Genomic_DNA"/>
</dbReference>
<keyword evidence="6 9" id="KW-1133">Transmembrane helix</keyword>
<comment type="similarity">
    <text evidence="8">Belongs to the TRAP transporter small permease family.</text>
</comment>
<feature type="transmembrane region" description="Helical" evidence="9">
    <location>
        <begin position="86"/>
        <end position="106"/>
    </location>
</feature>
<dbReference type="RefSeq" id="WP_089284748.1">
    <property type="nucleotide sequence ID" value="NZ_FZOJ01000031.1"/>
</dbReference>
<sequence length="162" mass="18813">MNNYLKRFGKDFELYVGSFFLSITSVIVIMNVFTRYFLKFTYHWAEEVAVGAFVWTIFLGFANAYKTKNLIGVEVLMKVLPEKGRNVVEFLTSIVVIILSSLMFYFSYKYVVGSTKITAALEISYTYIYISIIISFALITLYSIYFSIQSFKKIFINENVKN</sequence>
<dbReference type="InterPro" id="IPR055348">
    <property type="entry name" value="DctQ"/>
</dbReference>
<evidence type="ECO:0000256" key="8">
    <source>
        <dbReference type="ARBA" id="ARBA00038436"/>
    </source>
</evidence>
<dbReference type="PANTHER" id="PTHR35011:SF4">
    <property type="entry name" value="SLL1102 PROTEIN"/>
    <property type="match status" value="1"/>
</dbReference>
<keyword evidence="2" id="KW-0813">Transport</keyword>
<evidence type="ECO:0000256" key="4">
    <source>
        <dbReference type="ARBA" id="ARBA00022519"/>
    </source>
</evidence>
<dbReference type="InterPro" id="IPR007387">
    <property type="entry name" value="TRAP_DctQ"/>
</dbReference>
<keyword evidence="3" id="KW-1003">Cell membrane</keyword>
<accession>A0A239IYA6</accession>
<keyword evidence="12" id="KW-1185">Reference proteome</keyword>
<evidence type="ECO:0000256" key="1">
    <source>
        <dbReference type="ARBA" id="ARBA00004429"/>
    </source>
</evidence>
<keyword evidence="5 9" id="KW-0812">Transmembrane</keyword>
<dbReference type="PANTHER" id="PTHR35011">
    <property type="entry name" value="2,3-DIKETO-L-GULONATE TRAP TRANSPORTER SMALL PERMEASE PROTEIN YIAM"/>
    <property type="match status" value="1"/>
</dbReference>
<keyword evidence="4" id="KW-0997">Cell inner membrane</keyword>
<feature type="transmembrane region" description="Helical" evidence="9">
    <location>
        <begin position="12"/>
        <end position="33"/>
    </location>
</feature>
<organism evidence="11 12">
    <name type="scientific">Anaerovirgula multivorans</name>
    <dbReference type="NCBI Taxonomy" id="312168"/>
    <lineage>
        <taxon>Bacteria</taxon>
        <taxon>Bacillati</taxon>
        <taxon>Bacillota</taxon>
        <taxon>Clostridia</taxon>
        <taxon>Peptostreptococcales</taxon>
        <taxon>Natronincolaceae</taxon>
        <taxon>Anaerovirgula</taxon>
    </lineage>
</organism>
<dbReference type="Proteomes" id="UP000198304">
    <property type="component" value="Unassembled WGS sequence"/>
</dbReference>
<evidence type="ECO:0000313" key="11">
    <source>
        <dbReference type="EMBL" id="SNS97404.1"/>
    </source>
</evidence>
<name>A0A239IYA6_9FIRM</name>
<dbReference type="Pfam" id="PF04290">
    <property type="entry name" value="DctQ"/>
    <property type="match status" value="1"/>
</dbReference>
<evidence type="ECO:0000259" key="10">
    <source>
        <dbReference type="Pfam" id="PF04290"/>
    </source>
</evidence>
<feature type="transmembrane region" description="Helical" evidence="9">
    <location>
        <begin position="48"/>
        <end position="65"/>
    </location>
</feature>
<reference evidence="11 12" key="1">
    <citation type="submission" date="2017-06" db="EMBL/GenBank/DDBJ databases">
        <authorList>
            <person name="Kim H.J."/>
            <person name="Triplett B.A."/>
        </authorList>
    </citation>
    <scope>NUCLEOTIDE SEQUENCE [LARGE SCALE GENOMIC DNA]</scope>
    <source>
        <strain evidence="11 12">SCA</strain>
    </source>
</reference>
<dbReference type="OrthoDB" id="45144at2"/>
<evidence type="ECO:0000313" key="12">
    <source>
        <dbReference type="Proteomes" id="UP000198304"/>
    </source>
</evidence>
<feature type="transmembrane region" description="Helical" evidence="9">
    <location>
        <begin position="126"/>
        <end position="148"/>
    </location>
</feature>
<evidence type="ECO:0000256" key="7">
    <source>
        <dbReference type="ARBA" id="ARBA00023136"/>
    </source>
</evidence>
<evidence type="ECO:0000256" key="6">
    <source>
        <dbReference type="ARBA" id="ARBA00022989"/>
    </source>
</evidence>
<evidence type="ECO:0000256" key="3">
    <source>
        <dbReference type="ARBA" id="ARBA00022475"/>
    </source>
</evidence>
<protein>
    <submittedName>
        <fullName evidence="11">TRAP-type C4-dicarboxylate transport system, small permease component</fullName>
    </submittedName>
</protein>
<evidence type="ECO:0000256" key="5">
    <source>
        <dbReference type="ARBA" id="ARBA00022692"/>
    </source>
</evidence>
<feature type="domain" description="Tripartite ATP-independent periplasmic transporters DctQ component" evidence="10">
    <location>
        <begin position="26"/>
        <end position="152"/>
    </location>
</feature>
<comment type="subcellular location">
    <subcellularLocation>
        <location evidence="1">Cell inner membrane</location>
        <topology evidence="1">Multi-pass membrane protein</topology>
    </subcellularLocation>
</comment>
<keyword evidence="7 9" id="KW-0472">Membrane</keyword>
<dbReference type="GO" id="GO:0005886">
    <property type="term" value="C:plasma membrane"/>
    <property type="evidence" value="ECO:0007669"/>
    <property type="project" value="UniProtKB-SubCell"/>
</dbReference>
<dbReference type="AlphaFoldDB" id="A0A239IYA6"/>
<proteinExistence type="inferred from homology"/>
<evidence type="ECO:0000256" key="9">
    <source>
        <dbReference type="SAM" id="Phobius"/>
    </source>
</evidence>
<gene>
    <name evidence="11" type="ORF">SAMN05446037_10314</name>
</gene>